<gene>
    <name evidence="2" type="ORF">DNTS_025816</name>
</gene>
<evidence type="ECO:0000313" key="2">
    <source>
        <dbReference type="EMBL" id="TRY90873.1"/>
    </source>
</evidence>
<reference evidence="2 3" key="1">
    <citation type="journal article" date="2019" name="Sci. Data">
        <title>Hybrid genome assembly and annotation of Danionella translucida.</title>
        <authorList>
            <person name="Kadobianskyi M."/>
            <person name="Schulze L."/>
            <person name="Schuelke M."/>
            <person name="Judkewitz B."/>
        </authorList>
    </citation>
    <scope>NUCLEOTIDE SEQUENCE [LARGE SCALE GENOMIC DNA]</scope>
    <source>
        <strain evidence="2 3">Bolton</strain>
    </source>
</reference>
<comment type="caution">
    <text evidence="2">The sequence shown here is derived from an EMBL/GenBank/DDBJ whole genome shotgun (WGS) entry which is preliminary data.</text>
</comment>
<dbReference type="OrthoDB" id="10071882at2759"/>
<feature type="compositionally biased region" description="Basic and acidic residues" evidence="1">
    <location>
        <begin position="109"/>
        <end position="122"/>
    </location>
</feature>
<feature type="region of interest" description="Disordered" evidence="1">
    <location>
        <begin position="107"/>
        <end position="129"/>
    </location>
</feature>
<sequence length="235" mass="26716">MLQDAEHHISICCMHFNVHFWTVSLGNCDEAAQHIFSPNYISSHSVKHLQESHTVTSVEPSLHSNVMISKDQSEKGIQGNSTESKRQVSASNIHLKNLSQRQKLQLCEPSKRTDQKDRDGAQPERSTMQEIAQDKVLFISGHKDASNKSSLVYVNYEDECEETVHLSEDVFKYKAFAKNNISPPPLKTVQKDVPSQFFPSKASEKPAVQEHWYDPGVLSQQKQMMRHQLQICAEV</sequence>
<evidence type="ECO:0000313" key="3">
    <source>
        <dbReference type="Proteomes" id="UP000316079"/>
    </source>
</evidence>
<proteinExistence type="predicted"/>
<feature type="region of interest" description="Disordered" evidence="1">
    <location>
        <begin position="72"/>
        <end position="94"/>
    </location>
</feature>
<protein>
    <submittedName>
        <fullName evidence="2">Uncharacterized protein</fullName>
    </submittedName>
</protein>
<keyword evidence="3" id="KW-1185">Reference proteome</keyword>
<accession>A0A553QLM2</accession>
<organism evidence="2 3">
    <name type="scientific">Danionella cerebrum</name>
    <dbReference type="NCBI Taxonomy" id="2873325"/>
    <lineage>
        <taxon>Eukaryota</taxon>
        <taxon>Metazoa</taxon>
        <taxon>Chordata</taxon>
        <taxon>Craniata</taxon>
        <taxon>Vertebrata</taxon>
        <taxon>Euteleostomi</taxon>
        <taxon>Actinopterygii</taxon>
        <taxon>Neopterygii</taxon>
        <taxon>Teleostei</taxon>
        <taxon>Ostariophysi</taxon>
        <taxon>Cypriniformes</taxon>
        <taxon>Danionidae</taxon>
        <taxon>Danioninae</taxon>
        <taxon>Danionella</taxon>
    </lineage>
</organism>
<evidence type="ECO:0000256" key="1">
    <source>
        <dbReference type="SAM" id="MobiDB-lite"/>
    </source>
</evidence>
<dbReference type="AlphaFoldDB" id="A0A553QLM2"/>
<name>A0A553QLM2_9TELE</name>
<dbReference type="Proteomes" id="UP000316079">
    <property type="component" value="Unassembled WGS sequence"/>
</dbReference>
<dbReference type="EMBL" id="SRMA01025791">
    <property type="protein sequence ID" value="TRY90873.1"/>
    <property type="molecule type" value="Genomic_DNA"/>
</dbReference>
<feature type="compositionally biased region" description="Polar residues" evidence="1">
    <location>
        <begin position="78"/>
        <end position="94"/>
    </location>
</feature>